<evidence type="ECO:0000256" key="3">
    <source>
        <dbReference type="ARBA" id="ARBA00022917"/>
    </source>
</evidence>
<dbReference type="CDD" id="cd11567">
    <property type="entry name" value="YciH_like"/>
    <property type="match status" value="1"/>
</dbReference>
<keyword evidence="2" id="KW-0810">Translation regulation</keyword>
<evidence type="ECO:0000256" key="2">
    <source>
        <dbReference type="ARBA" id="ARBA00022845"/>
    </source>
</evidence>
<evidence type="ECO:0000313" key="6">
    <source>
        <dbReference type="Proteomes" id="UP000608923"/>
    </source>
</evidence>
<gene>
    <name evidence="5" type="ORF">GCM10010096_06390</name>
</gene>
<comment type="similarity">
    <text evidence="1">Belongs to the SUI1 family.</text>
</comment>
<dbReference type="GO" id="GO:0003729">
    <property type="term" value="F:mRNA binding"/>
    <property type="evidence" value="ECO:0007669"/>
    <property type="project" value="TreeGrafter"/>
</dbReference>
<dbReference type="SUPFAM" id="SSF55159">
    <property type="entry name" value="eIF1-like"/>
    <property type="match status" value="1"/>
</dbReference>
<dbReference type="GO" id="GO:0002188">
    <property type="term" value="P:translation reinitiation"/>
    <property type="evidence" value="ECO:0007669"/>
    <property type="project" value="TreeGrafter"/>
</dbReference>
<dbReference type="Gene3D" id="3.30.780.10">
    <property type="entry name" value="SUI1-like domain"/>
    <property type="match status" value="1"/>
</dbReference>
<evidence type="ECO:0000259" key="4">
    <source>
        <dbReference type="PROSITE" id="PS50296"/>
    </source>
</evidence>
<accession>A0A8H9IK25</accession>
<reference evidence="6" key="1">
    <citation type="journal article" date="2019" name="Int. J. Syst. Evol. Microbiol.">
        <title>The Global Catalogue of Microorganisms (GCM) 10K type strain sequencing project: providing services to taxonomists for standard genome sequencing and annotation.</title>
        <authorList>
            <consortium name="The Broad Institute Genomics Platform"/>
            <consortium name="The Broad Institute Genome Sequencing Center for Infectious Disease"/>
            <person name="Wu L."/>
            <person name="Ma J."/>
        </authorList>
    </citation>
    <scope>NUCLEOTIDE SEQUENCE [LARGE SCALE GENOMIC DNA]</scope>
    <source>
        <strain evidence="6">KCTC 42083</strain>
    </source>
</reference>
<dbReference type="PANTHER" id="PTHR12789:SF0">
    <property type="entry name" value="DENSITY-REGULATED PROTEIN"/>
    <property type="match status" value="1"/>
</dbReference>
<keyword evidence="3" id="KW-0648">Protein biosynthesis</keyword>
<comment type="caution">
    <text evidence="5">The sequence shown here is derived from an EMBL/GenBank/DDBJ whole genome shotgun (WGS) entry which is preliminary data.</text>
</comment>
<proteinExistence type="inferred from homology"/>
<sequence>MASLSDQLSRLVYSTDQGRMCPDCGQPQNQCCCEETRRQEQLAQVQGPVRLSLETKGRKGKGVTVISGLVMPEDQLKALIKELKNACGAGGTLKEGTLEIQGDHRAVVQARLEHNGLTVKRVGRP</sequence>
<dbReference type="Proteomes" id="UP000608923">
    <property type="component" value="Unassembled WGS sequence"/>
</dbReference>
<dbReference type="PANTHER" id="PTHR12789">
    <property type="entry name" value="DENSITY-REGULATED PROTEIN HOMOLOG"/>
    <property type="match status" value="1"/>
</dbReference>
<dbReference type="PIRSF" id="PIRSF037511">
    <property type="entry name" value="Transl_init_SUI1_pro"/>
    <property type="match status" value="1"/>
</dbReference>
<dbReference type="InterPro" id="IPR001950">
    <property type="entry name" value="SUI1"/>
</dbReference>
<evidence type="ECO:0000256" key="1">
    <source>
        <dbReference type="ARBA" id="ARBA00005422"/>
    </source>
</evidence>
<organism evidence="5 6">
    <name type="scientific">Alcaligenes pakistanensis</name>
    <dbReference type="NCBI Taxonomy" id="1482717"/>
    <lineage>
        <taxon>Bacteria</taxon>
        <taxon>Pseudomonadati</taxon>
        <taxon>Pseudomonadota</taxon>
        <taxon>Betaproteobacteria</taxon>
        <taxon>Burkholderiales</taxon>
        <taxon>Alcaligenaceae</taxon>
        <taxon>Alcaligenes</taxon>
    </lineage>
</organism>
<dbReference type="PROSITE" id="PS50296">
    <property type="entry name" value="SUI1"/>
    <property type="match status" value="1"/>
</dbReference>
<dbReference type="InterPro" id="IPR050318">
    <property type="entry name" value="DENR/SUI1_TIF"/>
</dbReference>
<dbReference type="GO" id="GO:0003743">
    <property type="term" value="F:translation initiation factor activity"/>
    <property type="evidence" value="ECO:0007669"/>
    <property type="project" value="UniProtKB-KW"/>
</dbReference>
<dbReference type="GO" id="GO:0001731">
    <property type="term" value="P:formation of translation preinitiation complex"/>
    <property type="evidence" value="ECO:0007669"/>
    <property type="project" value="TreeGrafter"/>
</dbReference>
<dbReference type="EMBL" id="BMZN01000001">
    <property type="protein sequence ID" value="GHC39116.1"/>
    <property type="molecule type" value="Genomic_DNA"/>
</dbReference>
<dbReference type="RefSeq" id="WP_189391029.1">
    <property type="nucleotide sequence ID" value="NZ_BMZN01000001.1"/>
</dbReference>
<dbReference type="InterPro" id="IPR036877">
    <property type="entry name" value="SUI1_dom_sf"/>
</dbReference>
<dbReference type="InterPro" id="IPR005872">
    <property type="entry name" value="SUI1_arc_bac"/>
</dbReference>
<keyword evidence="6" id="KW-1185">Reference proteome</keyword>
<keyword evidence="5" id="KW-0396">Initiation factor</keyword>
<dbReference type="Pfam" id="PF01253">
    <property type="entry name" value="SUI1"/>
    <property type="match status" value="1"/>
</dbReference>
<dbReference type="AlphaFoldDB" id="A0A8H9IK25"/>
<protein>
    <submittedName>
        <fullName evidence="5">Translation initiation factor</fullName>
    </submittedName>
</protein>
<evidence type="ECO:0000313" key="5">
    <source>
        <dbReference type="EMBL" id="GHC39116.1"/>
    </source>
</evidence>
<name>A0A8H9IK25_9BURK</name>
<feature type="domain" description="SUI1" evidence="4">
    <location>
        <begin position="55"/>
        <end position="116"/>
    </location>
</feature>
<dbReference type="GO" id="GO:0006417">
    <property type="term" value="P:regulation of translation"/>
    <property type="evidence" value="ECO:0007669"/>
    <property type="project" value="UniProtKB-KW"/>
</dbReference>